<dbReference type="InterPro" id="IPR036279">
    <property type="entry name" value="5-3_exonuclease_C_sf"/>
</dbReference>
<name>A0A383V7A3_TETOB</name>
<dbReference type="CDD" id="cd09859">
    <property type="entry name" value="PIN_53EXO"/>
    <property type="match status" value="1"/>
</dbReference>
<dbReference type="Proteomes" id="UP000256970">
    <property type="component" value="Unassembled WGS sequence"/>
</dbReference>
<dbReference type="PANTHER" id="PTHR42646:SF2">
    <property type="entry name" value="5'-3' EXONUCLEASE FAMILY PROTEIN"/>
    <property type="match status" value="1"/>
</dbReference>
<keyword evidence="2" id="KW-0378">Hydrolase</keyword>
<dbReference type="PANTHER" id="PTHR42646">
    <property type="entry name" value="FLAP ENDONUCLEASE XNI"/>
    <property type="match status" value="1"/>
</dbReference>
<feature type="domain" description="5'-3' exonuclease" evidence="5">
    <location>
        <begin position="37"/>
        <end position="326"/>
    </location>
</feature>
<dbReference type="InterPro" id="IPR020046">
    <property type="entry name" value="5-3_exonucl_a-hlix_arch_N"/>
</dbReference>
<protein>
    <recommendedName>
        <fullName evidence="5">5'-3' exonuclease domain-containing protein</fullName>
    </recommendedName>
</protein>
<evidence type="ECO:0000256" key="2">
    <source>
        <dbReference type="ARBA" id="ARBA00022801"/>
    </source>
</evidence>
<dbReference type="InterPro" id="IPR038969">
    <property type="entry name" value="FEN"/>
</dbReference>
<dbReference type="STRING" id="3088.A0A383V7A3"/>
<dbReference type="Gene3D" id="1.10.150.20">
    <property type="entry name" value="5' to 3' exonuclease, C-terminal subdomain"/>
    <property type="match status" value="1"/>
</dbReference>
<evidence type="ECO:0000256" key="4">
    <source>
        <dbReference type="SAM" id="SignalP"/>
    </source>
</evidence>
<dbReference type="SUPFAM" id="SSF88723">
    <property type="entry name" value="PIN domain-like"/>
    <property type="match status" value="1"/>
</dbReference>
<accession>A0A383V7A3</accession>
<evidence type="ECO:0000313" key="7">
    <source>
        <dbReference type="Proteomes" id="UP000256970"/>
    </source>
</evidence>
<dbReference type="SMART" id="SM00475">
    <property type="entry name" value="53EXOc"/>
    <property type="match status" value="1"/>
</dbReference>
<keyword evidence="4" id="KW-0732">Signal</keyword>
<evidence type="ECO:0000313" key="6">
    <source>
        <dbReference type="EMBL" id="SZX60672.1"/>
    </source>
</evidence>
<evidence type="ECO:0000256" key="3">
    <source>
        <dbReference type="ARBA" id="ARBA00023125"/>
    </source>
</evidence>
<dbReference type="Pfam" id="PF01367">
    <property type="entry name" value="5_3_exonuc"/>
    <property type="match status" value="1"/>
</dbReference>
<feature type="signal peptide" evidence="4">
    <location>
        <begin position="1"/>
        <end position="18"/>
    </location>
</feature>
<dbReference type="GO" id="GO:0008409">
    <property type="term" value="F:5'-3' exonuclease activity"/>
    <property type="evidence" value="ECO:0007669"/>
    <property type="project" value="InterPro"/>
</dbReference>
<evidence type="ECO:0000259" key="5">
    <source>
        <dbReference type="SMART" id="SM00475"/>
    </source>
</evidence>
<gene>
    <name evidence="6" type="ORF">BQ4739_LOCUS1201</name>
</gene>
<dbReference type="Pfam" id="PF02739">
    <property type="entry name" value="5_3_exonuc_N"/>
    <property type="match status" value="1"/>
</dbReference>
<dbReference type="GO" id="GO:0017108">
    <property type="term" value="F:5'-flap endonuclease activity"/>
    <property type="evidence" value="ECO:0007669"/>
    <property type="project" value="InterPro"/>
</dbReference>
<sequence length="372" mass="40615">MLLPRLLWHAASASAARGTAHPCARRGVVTAAVAGQQRLYIVDMLPMIHKAVALAASNAAVINQQYQQQQHQHAGGEQGAAHQVMAALLDLLRRGQEPPTHMAVVVDVPGPTFRQLKYPQYKGKRPPTPPGLHQQLACVLALVDAAGIPILAVPGVEADDVLGSLAARAARDGFDVMLVSPDKDMYQLLQPRVRILRSISGSWAPYSCEDFAAEYGLQPRQERLWVDVKALAGDPADNIPGVKSIGQKTALQLVQQLGSVDSILQSCQAQQQTEQLQQVKLRKQQLQILASAEGAAAAMFAKQLVTIVTDLKHPPVWQPWSNFELRVPPDGGELAVQRAVNMKLTWTAARLRDLFQQWAKQDSQQAAMAQHW</sequence>
<dbReference type="GO" id="GO:0033567">
    <property type="term" value="P:DNA replication, Okazaki fragment processing"/>
    <property type="evidence" value="ECO:0007669"/>
    <property type="project" value="InterPro"/>
</dbReference>
<dbReference type="CDD" id="cd09898">
    <property type="entry name" value="H3TH_53EXO"/>
    <property type="match status" value="1"/>
</dbReference>
<feature type="chain" id="PRO_5016566042" description="5'-3' exonuclease domain-containing protein" evidence="4">
    <location>
        <begin position="19"/>
        <end position="372"/>
    </location>
</feature>
<organism evidence="6 7">
    <name type="scientific">Tetradesmus obliquus</name>
    <name type="common">Green alga</name>
    <name type="synonym">Acutodesmus obliquus</name>
    <dbReference type="NCBI Taxonomy" id="3088"/>
    <lineage>
        <taxon>Eukaryota</taxon>
        <taxon>Viridiplantae</taxon>
        <taxon>Chlorophyta</taxon>
        <taxon>core chlorophytes</taxon>
        <taxon>Chlorophyceae</taxon>
        <taxon>CS clade</taxon>
        <taxon>Sphaeropleales</taxon>
        <taxon>Scenedesmaceae</taxon>
        <taxon>Tetradesmus</taxon>
    </lineage>
</organism>
<proteinExistence type="predicted"/>
<reference evidence="6 7" key="1">
    <citation type="submission" date="2016-10" db="EMBL/GenBank/DDBJ databases">
        <authorList>
            <person name="Cai Z."/>
        </authorList>
    </citation>
    <scope>NUCLEOTIDE SEQUENCE [LARGE SCALE GENOMIC DNA]</scope>
</reference>
<dbReference type="InterPro" id="IPR008918">
    <property type="entry name" value="HhH2"/>
</dbReference>
<evidence type="ECO:0000256" key="1">
    <source>
        <dbReference type="ARBA" id="ARBA00022722"/>
    </source>
</evidence>
<keyword evidence="1" id="KW-0540">Nuclease</keyword>
<dbReference type="SUPFAM" id="SSF47807">
    <property type="entry name" value="5' to 3' exonuclease, C-terminal subdomain"/>
    <property type="match status" value="1"/>
</dbReference>
<dbReference type="GO" id="GO:0003677">
    <property type="term" value="F:DNA binding"/>
    <property type="evidence" value="ECO:0007669"/>
    <property type="project" value="UniProtKB-KW"/>
</dbReference>
<keyword evidence="7" id="KW-1185">Reference proteome</keyword>
<dbReference type="EMBL" id="FNXT01000088">
    <property type="protein sequence ID" value="SZX60672.1"/>
    <property type="molecule type" value="Genomic_DNA"/>
</dbReference>
<dbReference type="InterPro" id="IPR029060">
    <property type="entry name" value="PIN-like_dom_sf"/>
</dbReference>
<dbReference type="InterPro" id="IPR020045">
    <property type="entry name" value="DNA_polI_H3TH"/>
</dbReference>
<keyword evidence="3" id="KW-0238">DNA-binding</keyword>
<dbReference type="SMART" id="SM00279">
    <property type="entry name" value="HhH2"/>
    <property type="match status" value="1"/>
</dbReference>
<dbReference type="AlphaFoldDB" id="A0A383V7A3"/>
<dbReference type="InterPro" id="IPR002421">
    <property type="entry name" value="5-3_exonuclease"/>
</dbReference>
<dbReference type="Gene3D" id="3.40.50.1010">
    <property type="entry name" value="5'-nuclease"/>
    <property type="match status" value="1"/>
</dbReference>